<comment type="PTM">
    <text evidence="8 9">An intermediate of this reaction is the autophosphorylated ppk in which a phosphate is covalently linked to a histidine residue through a N-P bond.</text>
</comment>
<dbReference type="GO" id="GO:0046872">
    <property type="term" value="F:metal ion binding"/>
    <property type="evidence" value="ECO:0007669"/>
    <property type="project" value="UniProtKB-KW"/>
</dbReference>
<dbReference type="Pfam" id="PF02503">
    <property type="entry name" value="PP_kinase"/>
    <property type="match status" value="1"/>
</dbReference>
<evidence type="ECO:0000256" key="9">
    <source>
        <dbReference type="RuleBase" id="RU003800"/>
    </source>
</evidence>
<dbReference type="FunFam" id="3.30.870.10:FF:000001">
    <property type="entry name" value="Polyphosphate kinase"/>
    <property type="match status" value="1"/>
</dbReference>
<dbReference type="GO" id="GO:0006799">
    <property type="term" value="P:polyphosphate biosynthetic process"/>
    <property type="evidence" value="ECO:0007669"/>
    <property type="project" value="UniProtKB-UniRule"/>
</dbReference>
<sequence>MIGETAGNIRNSVERKLHIMSKPSFKFCDRQVKAMFDKEENFVNRELSWLKFNHRVLEEANDPEKPLLERLKFVAIASSNLDEFFMIRVAGLKQQVESGIDKKDPAGFNAVKQLQLVNQAVREMVRLQYWYLKKILGAMQNHDIYVSDVDKLSVSGRQWVEEYFYSTIYPLLTPLAVNASHPFPLLTNRSLNMAVLLSKGKEELQTAILPVPKALPRVIEVPDQSVGKQFVLLEDIIKKHCSELFCGYIIKDIVPFSITRNSDLLVDGEGAEDLLAEVEKSLRQRKRGEAVRLEMARTNKSFLKEFLLDTFKMVEQDLYEVAGPIDISCFMKVIELQGFDNLRYEAIIPQIPLGLKDAENLFDVIRENDILLHHPYESFMPVVNFIRQAAVDPKVLAIKQTLYRVSGNSSIVRALAQAAENGKQVTVVVEVRARFDEENNILWARRLEESGCHVIYGLLGFKVHGKMALIIRQEESRIKRYVHMGTGNYNDITARIYSDMSLFTANEKIGADASDFFNMLLGYSEPLSLRKLVVAPVGLREKIKELIDREIDFAQEGKGGYIIAKMNSLLDKEIILKLYEASSKGVKIDLIIRGICALKPGIEHVSQNIKVRSIVGRFLEHHRILYFANGGKEKIYLSSADWMNRNLSERIELLFPIENSEIIARLKNILHIMLKDNRKAYMMKGDGTYRRVYRRGKIVNSQQKLYQEAQERAGDADF</sequence>
<evidence type="ECO:0000259" key="11">
    <source>
        <dbReference type="Pfam" id="PF13089"/>
    </source>
</evidence>
<dbReference type="NCBIfam" id="NF003917">
    <property type="entry name" value="PRK05443.1-1"/>
    <property type="match status" value="1"/>
</dbReference>
<dbReference type="Gene3D" id="3.30.870.10">
    <property type="entry name" value="Endonuclease Chain A"/>
    <property type="match status" value="2"/>
</dbReference>
<feature type="domain" description="Polyphosphate kinase N-terminal" evidence="11">
    <location>
        <begin position="42"/>
        <end position="146"/>
    </location>
</feature>
<feature type="binding site" evidence="8">
    <location>
        <position position="434"/>
    </location>
    <ligand>
        <name>Mg(2+)</name>
        <dbReference type="ChEBI" id="CHEBI:18420"/>
    </ligand>
</feature>
<feature type="binding site" evidence="8">
    <location>
        <position position="621"/>
    </location>
    <ligand>
        <name>ATP</name>
        <dbReference type="ChEBI" id="CHEBI:30616"/>
    </ligand>
</feature>
<dbReference type="STRING" id="1123291.SAMN04490355_102814"/>
<evidence type="ECO:0000256" key="3">
    <source>
        <dbReference type="ARBA" id="ARBA00022723"/>
    </source>
</evidence>
<dbReference type="EC" id="2.7.4.1" evidence="8 9"/>
<dbReference type="InterPro" id="IPR041108">
    <property type="entry name" value="PP_kinase_C_1"/>
</dbReference>
<keyword evidence="3 8" id="KW-0479">Metal-binding</keyword>
<evidence type="ECO:0000259" key="12">
    <source>
        <dbReference type="Pfam" id="PF13090"/>
    </source>
</evidence>
<evidence type="ECO:0000256" key="1">
    <source>
        <dbReference type="ARBA" id="ARBA00022553"/>
    </source>
</evidence>
<keyword evidence="5 8" id="KW-0418">Kinase</keyword>
<comment type="function">
    <text evidence="8 9">Catalyzes the reversible transfer of the terminal phosphate of ATP to form a long-chain polyphosphate (polyP).</text>
</comment>
<dbReference type="InterPro" id="IPR036832">
    <property type="entry name" value="PPK_N_dom_sf"/>
</dbReference>
<dbReference type="NCBIfam" id="NF003921">
    <property type="entry name" value="PRK05443.2-2"/>
    <property type="match status" value="1"/>
</dbReference>
<dbReference type="EMBL" id="FOTS01000028">
    <property type="protein sequence ID" value="SFL95983.1"/>
    <property type="molecule type" value="Genomic_DNA"/>
</dbReference>
<dbReference type="SUPFAM" id="SSF143724">
    <property type="entry name" value="PHP14-like"/>
    <property type="match status" value="1"/>
</dbReference>
<keyword evidence="4 8" id="KW-0547">Nucleotide-binding</keyword>
<keyword evidence="15" id="KW-1185">Reference proteome</keyword>
<evidence type="ECO:0000313" key="15">
    <source>
        <dbReference type="Proteomes" id="UP000199520"/>
    </source>
</evidence>
<gene>
    <name evidence="8" type="primary">ppk</name>
    <name evidence="14" type="ORF">SAMN04490355_102814</name>
</gene>
<dbReference type="Pfam" id="PF17941">
    <property type="entry name" value="PP_kinase_C_1"/>
    <property type="match status" value="1"/>
</dbReference>
<evidence type="ECO:0000256" key="8">
    <source>
        <dbReference type="HAMAP-Rule" id="MF_00347"/>
    </source>
</evidence>
<evidence type="ECO:0000256" key="4">
    <source>
        <dbReference type="ARBA" id="ARBA00022741"/>
    </source>
</evidence>
<organism evidence="14 15">
    <name type="scientific">Pelosinus propionicus DSM 13327</name>
    <dbReference type="NCBI Taxonomy" id="1123291"/>
    <lineage>
        <taxon>Bacteria</taxon>
        <taxon>Bacillati</taxon>
        <taxon>Bacillota</taxon>
        <taxon>Negativicutes</taxon>
        <taxon>Selenomonadales</taxon>
        <taxon>Sporomusaceae</taxon>
        <taxon>Pelosinus</taxon>
    </lineage>
</organism>
<evidence type="ECO:0000313" key="14">
    <source>
        <dbReference type="EMBL" id="SFL95983.1"/>
    </source>
</evidence>
<feature type="binding site" evidence="8">
    <location>
        <position position="593"/>
    </location>
    <ligand>
        <name>ATP</name>
        <dbReference type="ChEBI" id="CHEBI:30616"/>
    </ligand>
</feature>
<dbReference type="InterPro" id="IPR003414">
    <property type="entry name" value="PP_kinase"/>
</dbReference>
<dbReference type="GO" id="GO:0005524">
    <property type="term" value="F:ATP binding"/>
    <property type="evidence" value="ECO:0007669"/>
    <property type="project" value="UniProtKB-KW"/>
</dbReference>
<comment type="cofactor">
    <cofactor evidence="8">
        <name>Mg(2+)</name>
        <dbReference type="ChEBI" id="CHEBI:18420"/>
    </cofactor>
</comment>
<feature type="domain" description="Polyphosphate kinase C-terminal" evidence="13">
    <location>
        <begin position="360"/>
        <end position="525"/>
    </location>
</feature>
<feature type="domain" description="Polyphosphate kinase middle" evidence="10">
    <location>
        <begin position="157"/>
        <end position="332"/>
    </location>
</feature>
<feature type="binding site" evidence="8">
    <location>
        <position position="80"/>
    </location>
    <ligand>
        <name>ATP</name>
        <dbReference type="ChEBI" id="CHEBI:30616"/>
    </ligand>
</feature>
<accession>A0A1I4LYR2</accession>
<dbReference type="CDD" id="cd09165">
    <property type="entry name" value="PLDc_PaPPK1_C1_like"/>
    <property type="match status" value="1"/>
</dbReference>
<feature type="binding site" evidence="8">
    <location>
        <position position="404"/>
    </location>
    <ligand>
        <name>Mg(2+)</name>
        <dbReference type="ChEBI" id="CHEBI:18420"/>
    </ligand>
</feature>
<dbReference type="AlphaFoldDB" id="A0A1I4LYR2"/>
<feature type="active site" description="Phosphohistidine intermediate" evidence="8">
    <location>
        <position position="464"/>
    </location>
</feature>
<dbReference type="Gene3D" id="3.30.1840.10">
    <property type="entry name" value="Polyphosphate kinase middle domain"/>
    <property type="match status" value="1"/>
</dbReference>
<keyword evidence="7 8" id="KW-0460">Magnesium</keyword>
<dbReference type="GO" id="GO:0008976">
    <property type="term" value="F:polyphosphate kinase activity"/>
    <property type="evidence" value="ECO:0007669"/>
    <property type="project" value="UniProtKB-UniRule"/>
</dbReference>
<reference evidence="15" key="1">
    <citation type="submission" date="2016-10" db="EMBL/GenBank/DDBJ databases">
        <authorList>
            <person name="Varghese N."/>
            <person name="Submissions S."/>
        </authorList>
    </citation>
    <scope>NUCLEOTIDE SEQUENCE [LARGE SCALE GENOMIC DNA]</scope>
    <source>
        <strain evidence="15">DSM 13327</strain>
    </source>
</reference>
<name>A0A1I4LYR2_9FIRM</name>
<dbReference type="Gene3D" id="1.20.58.310">
    <property type="entry name" value="Polyphosphate kinase N-terminal domain"/>
    <property type="match status" value="1"/>
</dbReference>
<keyword evidence="6 8" id="KW-0067">ATP-binding</keyword>
<keyword evidence="2 8" id="KW-0808">Transferase</keyword>
<dbReference type="PANTHER" id="PTHR30218:SF0">
    <property type="entry name" value="POLYPHOSPHATE KINASE"/>
    <property type="match status" value="1"/>
</dbReference>
<dbReference type="SUPFAM" id="SSF56024">
    <property type="entry name" value="Phospholipase D/nuclease"/>
    <property type="match status" value="2"/>
</dbReference>
<comment type="similarity">
    <text evidence="8 9">Belongs to the polyphosphate kinase 1 (PPK1) family.</text>
</comment>
<dbReference type="NCBIfam" id="NF003918">
    <property type="entry name" value="PRK05443.1-2"/>
    <property type="match status" value="1"/>
</dbReference>
<dbReference type="InterPro" id="IPR036830">
    <property type="entry name" value="PP_kinase_middle_dom_sf"/>
</dbReference>
<dbReference type="HAMAP" id="MF_00347">
    <property type="entry name" value="Polyphosphate_kinase"/>
    <property type="match status" value="1"/>
</dbReference>
<dbReference type="InterPro" id="IPR024953">
    <property type="entry name" value="PP_kinase_middle"/>
</dbReference>
<feature type="domain" description="Polyphosphate kinase C-terminal" evidence="12">
    <location>
        <begin position="532"/>
        <end position="697"/>
    </location>
</feature>
<feature type="binding site" evidence="8">
    <location>
        <position position="497"/>
    </location>
    <ligand>
        <name>ATP</name>
        <dbReference type="ChEBI" id="CHEBI:30616"/>
    </ligand>
</feature>
<dbReference type="GO" id="GO:0009358">
    <property type="term" value="C:polyphosphate kinase complex"/>
    <property type="evidence" value="ECO:0007669"/>
    <property type="project" value="InterPro"/>
</dbReference>
<protein>
    <recommendedName>
        <fullName evidence="8 9">Polyphosphate kinase</fullName>
        <ecNumber evidence="8 9">2.7.4.1</ecNumber>
    </recommendedName>
    <alternativeName>
        <fullName evidence="8">ATP-polyphosphate phosphotransferase</fullName>
    </alternativeName>
    <alternativeName>
        <fullName evidence="8">Polyphosphoric acid kinase</fullName>
    </alternativeName>
</protein>
<dbReference type="NCBIfam" id="TIGR03705">
    <property type="entry name" value="poly_P_kin"/>
    <property type="match status" value="1"/>
</dbReference>
<dbReference type="PANTHER" id="PTHR30218">
    <property type="entry name" value="POLYPHOSPHATE KINASE"/>
    <property type="match status" value="1"/>
</dbReference>
<evidence type="ECO:0000256" key="7">
    <source>
        <dbReference type="ARBA" id="ARBA00022842"/>
    </source>
</evidence>
<dbReference type="CDD" id="cd09168">
    <property type="entry name" value="PLDc_PaPPK1_C2_like"/>
    <property type="match status" value="1"/>
</dbReference>
<evidence type="ECO:0000259" key="10">
    <source>
        <dbReference type="Pfam" id="PF02503"/>
    </source>
</evidence>
<comment type="catalytic activity">
    <reaction evidence="8 9">
        <text>[phosphate](n) + ATP = [phosphate](n+1) + ADP</text>
        <dbReference type="Rhea" id="RHEA:19573"/>
        <dbReference type="Rhea" id="RHEA-COMP:9859"/>
        <dbReference type="Rhea" id="RHEA-COMP:14280"/>
        <dbReference type="ChEBI" id="CHEBI:16838"/>
        <dbReference type="ChEBI" id="CHEBI:30616"/>
        <dbReference type="ChEBI" id="CHEBI:456216"/>
        <dbReference type="EC" id="2.7.4.1"/>
    </reaction>
</comment>
<dbReference type="Proteomes" id="UP000199520">
    <property type="component" value="Unassembled WGS sequence"/>
</dbReference>
<evidence type="ECO:0000256" key="6">
    <source>
        <dbReference type="ARBA" id="ARBA00022840"/>
    </source>
</evidence>
<evidence type="ECO:0000259" key="13">
    <source>
        <dbReference type="Pfam" id="PF17941"/>
    </source>
</evidence>
<evidence type="ECO:0000256" key="5">
    <source>
        <dbReference type="ARBA" id="ARBA00022777"/>
    </source>
</evidence>
<dbReference type="InterPro" id="IPR025198">
    <property type="entry name" value="PPK_N_dom"/>
</dbReference>
<dbReference type="SUPFAM" id="SSF140356">
    <property type="entry name" value="PPK N-terminal domain-like"/>
    <property type="match status" value="1"/>
</dbReference>
<keyword evidence="1 8" id="KW-0597">Phosphoprotein</keyword>
<dbReference type="Pfam" id="PF13089">
    <property type="entry name" value="PP_kinase_N"/>
    <property type="match status" value="1"/>
</dbReference>
<proteinExistence type="inferred from homology"/>
<dbReference type="Pfam" id="PF13090">
    <property type="entry name" value="PP_kinase_C"/>
    <property type="match status" value="1"/>
</dbReference>
<dbReference type="PIRSF" id="PIRSF015589">
    <property type="entry name" value="PP_kinase"/>
    <property type="match status" value="1"/>
</dbReference>
<dbReference type="InterPro" id="IPR025200">
    <property type="entry name" value="PPK_C_dom2"/>
</dbReference>
<evidence type="ECO:0000256" key="2">
    <source>
        <dbReference type="ARBA" id="ARBA00022679"/>
    </source>
</evidence>